<evidence type="ECO:0000256" key="1">
    <source>
        <dbReference type="SAM" id="Phobius"/>
    </source>
</evidence>
<organism evidence="3 4">
    <name type="scientific">Sphingomonas mollis</name>
    <dbReference type="NCBI Taxonomy" id="2795726"/>
    <lineage>
        <taxon>Bacteria</taxon>
        <taxon>Pseudomonadati</taxon>
        <taxon>Pseudomonadota</taxon>
        <taxon>Alphaproteobacteria</taxon>
        <taxon>Sphingomonadales</taxon>
        <taxon>Sphingomonadaceae</taxon>
        <taxon>Sphingomonas</taxon>
    </lineage>
</organism>
<keyword evidence="1" id="KW-1133">Transmembrane helix</keyword>
<comment type="caution">
    <text evidence="3">The sequence shown here is derived from an EMBL/GenBank/DDBJ whole genome shotgun (WGS) entry which is preliminary data.</text>
</comment>
<feature type="transmembrane region" description="Helical" evidence="1">
    <location>
        <begin position="12"/>
        <end position="28"/>
    </location>
</feature>
<evidence type="ECO:0000259" key="2">
    <source>
        <dbReference type="Pfam" id="PF07589"/>
    </source>
</evidence>
<sequence>MAAAVPEPATWAMMLVGFAMVGGTVRYRRRGVRLAYR</sequence>
<reference evidence="4" key="1">
    <citation type="submission" date="2020-12" db="EMBL/GenBank/DDBJ databases">
        <title>Hymenobacter sp.</title>
        <authorList>
            <person name="Kim M.K."/>
        </authorList>
    </citation>
    <scope>NUCLEOTIDE SEQUENCE [LARGE SCALE GENOMIC DNA]</scope>
    <source>
        <strain evidence="4">BT553</strain>
    </source>
</reference>
<keyword evidence="1" id="KW-0472">Membrane</keyword>
<dbReference type="NCBIfam" id="TIGR02595">
    <property type="entry name" value="PEP_CTERM"/>
    <property type="match status" value="1"/>
</dbReference>
<feature type="domain" description="Ice-binding protein C-terminal" evidence="2">
    <location>
        <begin position="4"/>
        <end position="29"/>
    </location>
</feature>
<dbReference type="EMBL" id="JAELXS010000004">
    <property type="protein sequence ID" value="MBJ6121825.1"/>
    <property type="molecule type" value="Genomic_DNA"/>
</dbReference>
<accession>A0ABS0XP56</accession>
<dbReference type="InterPro" id="IPR013424">
    <property type="entry name" value="Ice-binding_C"/>
</dbReference>
<proteinExistence type="predicted"/>
<evidence type="ECO:0000313" key="4">
    <source>
        <dbReference type="Proteomes" id="UP000640426"/>
    </source>
</evidence>
<keyword evidence="1" id="KW-0812">Transmembrane</keyword>
<keyword evidence="4" id="KW-1185">Reference proteome</keyword>
<evidence type="ECO:0000313" key="3">
    <source>
        <dbReference type="EMBL" id="MBJ6121825.1"/>
    </source>
</evidence>
<gene>
    <name evidence="3" type="ORF">JAO74_08480</name>
</gene>
<dbReference type="Pfam" id="PF07589">
    <property type="entry name" value="PEP-CTERM"/>
    <property type="match status" value="1"/>
</dbReference>
<dbReference type="Proteomes" id="UP000640426">
    <property type="component" value="Unassembled WGS sequence"/>
</dbReference>
<dbReference type="NCBIfam" id="NF035944">
    <property type="entry name" value="PEPxxWA-CTERM"/>
    <property type="match status" value="1"/>
</dbReference>
<protein>
    <submittedName>
        <fullName evidence="3">PEPxxWA-CTERM sorting domain-containing protein</fullName>
    </submittedName>
</protein>
<name>A0ABS0XP56_9SPHN</name>